<comment type="subunit">
    <text evidence="6">Monomer. Interacts with AZGP1.</text>
</comment>
<evidence type="ECO:0000256" key="3">
    <source>
        <dbReference type="ARBA" id="ARBA00022525"/>
    </source>
</evidence>
<evidence type="ECO:0000313" key="9">
    <source>
        <dbReference type="Proteomes" id="UP000700334"/>
    </source>
</evidence>
<keyword evidence="5" id="KW-1015">Disulfide bond</keyword>
<dbReference type="EMBL" id="JAGFMF010011695">
    <property type="protein sequence ID" value="KAG8515858.1"/>
    <property type="molecule type" value="Genomic_DNA"/>
</dbReference>
<dbReference type="InterPro" id="IPR013783">
    <property type="entry name" value="Ig-like_fold"/>
</dbReference>
<protein>
    <recommendedName>
        <fullName evidence="7">Prolactin-induced protein</fullName>
    </recommendedName>
</protein>
<evidence type="ECO:0000313" key="8">
    <source>
        <dbReference type="EMBL" id="KAG8515858.1"/>
    </source>
</evidence>
<dbReference type="GO" id="GO:0006508">
    <property type="term" value="P:proteolysis"/>
    <property type="evidence" value="ECO:0007669"/>
    <property type="project" value="TreeGrafter"/>
</dbReference>
<dbReference type="Gene3D" id="2.60.40.10">
    <property type="entry name" value="Immunoglobulins"/>
    <property type="match status" value="1"/>
</dbReference>
<dbReference type="GO" id="GO:0004190">
    <property type="term" value="F:aspartic-type endopeptidase activity"/>
    <property type="evidence" value="ECO:0007669"/>
    <property type="project" value="TreeGrafter"/>
</dbReference>
<name>A0A8J6DRP1_GALPY</name>
<dbReference type="PANTHER" id="PTHR15096">
    <property type="entry name" value="PROLACTIN-INDUCIBLE PROTEIN/SEMINAL VESICLE ANTIGEN"/>
    <property type="match status" value="1"/>
</dbReference>
<comment type="similarity">
    <text evidence="2">Belongs to the PIP family.</text>
</comment>
<evidence type="ECO:0000256" key="7">
    <source>
        <dbReference type="ARBA" id="ARBA00032342"/>
    </source>
</evidence>
<comment type="caution">
    <text evidence="8">The sequence shown here is derived from an EMBL/GenBank/DDBJ whole genome shotgun (WGS) entry which is preliminary data.</text>
</comment>
<feature type="non-terminal residue" evidence="8">
    <location>
        <position position="79"/>
    </location>
</feature>
<evidence type="ECO:0000256" key="4">
    <source>
        <dbReference type="ARBA" id="ARBA00022729"/>
    </source>
</evidence>
<dbReference type="GO" id="GO:0002682">
    <property type="term" value="P:regulation of immune system process"/>
    <property type="evidence" value="ECO:0007669"/>
    <property type="project" value="TreeGrafter"/>
</dbReference>
<accession>A0A8J6DRP1</accession>
<comment type="subcellular location">
    <subcellularLocation>
        <location evidence="1">Secreted</location>
    </subcellularLocation>
</comment>
<dbReference type="SUPFAM" id="SSF81296">
    <property type="entry name" value="E set domains"/>
    <property type="match status" value="1"/>
</dbReference>
<keyword evidence="4" id="KW-0732">Signal</keyword>
<sequence>IKTYLKSNPPQEGSFTYQFTACLCKDQPRRFFWDFQTNETMTIAAVVDITAEKGICPYDLAVRPITANRFVTYRKLEIY</sequence>
<dbReference type="OrthoDB" id="9835042at2759"/>
<dbReference type="InterPro" id="IPR014756">
    <property type="entry name" value="Ig_E-set"/>
</dbReference>
<dbReference type="InterPro" id="IPR007990">
    <property type="entry name" value="PIP"/>
</dbReference>
<proteinExistence type="inferred from homology"/>
<reference evidence="8" key="1">
    <citation type="journal article" date="2021" name="Evol. Appl.">
        <title>The genome of the Pyrenean desman and the effects of bottlenecks and inbreeding on the genomic landscape of an endangered species.</title>
        <authorList>
            <person name="Escoda L."/>
            <person name="Castresana J."/>
        </authorList>
    </citation>
    <scope>NUCLEOTIDE SEQUENCE</scope>
    <source>
        <strain evidence="8">IBE-C5619</strain>
    </source>
</reference>
<gene>
    <name evidence="8" type="ORF">J0S82_019437</name>
</gene>
<evidence type="ECO:0000256" key="2">
    <source>
        <dbReference type="ARBA" id="ARBA00006819"/>
    </source>
</evidence>
<dbReference type="PANTHER" id="PTHR15096:SF5">
    <property type="entry name" value="PROLACTIN-INDUCIBLE PROTEIN"/>
    <property type="match status" value="1"/>
</dbReference>
<dbReference type="AlphaFoldDB" id="A0A8J6DRP1"/>
<dbReference type="Pfam" id="PF05326">
    <property type="entry name" value="SVA"/>
    <property type="match status" value="1"/>
</dbReference>
<organism evidence="8 9">
    <name type="scientific">Galemys pyrenaicus</name>
    <name type="common">Iberian desman</name>
    <name type="synonym">Pyrenean desman</name>
    <dbReference type="NCBI Taxonomy" id="202257"/>
    <lineage>
        <taxon>Eukaryota</taxon>
        <taxon>Metazoa</taxon>
        <taxon>Chordata</taxon>
        <taxon>Craniata</taxon>
        <taxon>Vertebrata</taxon>
        <taxon>Euteleostomi</taxon>
        <taxon>Mammalia</taxon>
        <taxon>Eutheria</taxon>
        <taxon>Laurasiatheria</taxon>
        <taxon>Eulipotyphla</taxon>
        <taxon>Talpidae</taxon>
        <taxon>Galemys</taxon>
    </lineage>
</organism>
<dbReference type="GO" id="GO:0005615">
    <property type="term" value="C:extracellular space"/>
    <property type="evidence" value="ECO:0007669"/>
    <property type="project" value="TreeGrafter"/>
</dbReference>
<evidence type="ECO:0000256" key="1">
    <source>
        <dbReference type="ARBA" id="ARBA00004613"/>
    </source>
</evidence>
<dbReference type="Proteomes" id="UP000700334">
    <property type="component" value="Unassembled WGS sequence"/>
</dbReference>
<evidence type="ECO:0000256" key="5">
    <source>
        <dbReference type="ARBA" id="ARBA00023157"/>
    </source>
</evidence>
<evidence type="ECO:0000256" key="6">
    <source>
        <dbReference type="ARBA" id="ARBA00025932"/>
    </source>
</evidence>
<keyword evidence="3" id="KW-0964">Secreted</keyword>
<keyword evidence="9" id="KW-1185">Reference proteome</keyword>